<dbReference type="PROSITE" id="PS52004">
    <property type="entry name" value="KS3_2"/>
    <property type="match status" value="1"/>
</dbReference>
<organism evidence="5 6">
    <name type="scientific">Sulfobacillus thermosulfidooxidans</name>
    <dbReference type="NCBI Taxonomy" id="28034"/>
    <lineage>
        <taxon>Bacteria</taxon>
        <taxon>Bacillati</taxon>
        <taxon>Bacillota</taxon>
        <taxon>Clostridia</taxon>
        <taxon>Eubacteriales</taxon>
        <taxon>Clostridiales Family XVII. Incertae Sedis</taxon>
        <taxon>Sulfobacillus</taxon>
    </lineage>
</organism>
<dbReference type="CDD" id="cd00834">
    <property type="entry name" value="KAS_I_II"/>
    <property type="match status" value="1"/>
</dbReference>
<reference evidence="5 6" key="1">
    <citation type="journal article" date="2014" name="BMC Genomics">
        <title>Comparison of environmental and isolate Sulfobacillus genomes reveals diverse carbon, sulfur, nitrogen, and hydrogen metabolisms.</title>
        <authorList>
            <person name="Justice N.B."/>
            <person name="Norman A."/>
            <person name="Brown C.T."/>
            <person name="Singh A."/>
            <person name="Thomas B.C."/>
            <person name="Banfield J.F."/>
        </authorList>
    </citation>
    <scope>NUCLEOTIDE SEQUENCE [LARGE SCALE GENOMIC DNA]</scope>
    <source>
        <strain evidence="5">AMDSBA5</strain>
    </source>
</reference>
<dbReference type="GO" id="GO:0004315">
    <property type="term" value="F:3-oxoacyl-[acyl-carrier-protein] synthase activity"/>
    <property type="evidence" value="ECO:0007669"/>
    <property type="project" value="InterPro"/>
</dbReference>
<sequence>MPLCTITGMGIISSLGLNVDDFWLNLLAGRHAIEPAFILGESSPIWQSPVGTTFHPEDFVSDPRVLRNASRFSLYTLAATTEALKNAELGELDSERTGIILGTSMGGVPELVDAQARYDSQGIHKVPARLMAAVIPNMAASQIAMRYHLHGPQLTLSTACASSIDSIGLASSLISAGVIDVAICGGMENLLTPVVSASLWHAHALSQGERAEKASMPFDQHRTGFVMGEGAAVVILESLAHAQARNVPVLAYVHGYASLADAYHVTAPEPSGRWEAMAMNQALRSSGFSPWDIDLVMAHGTGTPVGDRAEIRALKQVYAHTHPVVTSIKGHIGHSMGASGAMSVIAAIKAMHAGRVPHTLGTRELDEEVNFDVVLGEPRVKDIKTVQINAFGFGGQNASLVIASSN</sequence>
<dbReference type="Pfam" id="PF02801">
    <property type="entry name" value="Ketoacyl-synt_C"/>
    <property type="match status" value="1"/>
</dbReference>
<dbReference type="InterPro" id="IPR014030">
    <property type="entry name" value="Ketoacyl_synth_N"/>
</dbReference>
<proteinExistence type="inferred from homology"/>
<dbReference type="SMART" id="SM00825">
    <property type="entry name" value="PKS_KS"/>
    <property type="match status" value="1"/>
</dbReference>
<comment type="similarity">
    <text evidence="1 3">Belongs to the thiolase-like superfamily. Beta-ketoacyl-ACP synthases family.</text>
</comment>
<feature type="domain" description="Ketosynthase family 3 (KS3)" evidence="4">
    <location>
        <begin position="1"/>
        <end position="404"/>
    </location>
</feature>
<evidence type="ECO:0000313" key="6">
    <source>
        <dbReference type="Proteomes" id="UP000242705"/>
    </source>
</evidence>
<dbReference type="Gene3D" id="3.40.47.10">
    <property type="match status" value="2"/>
</dbReference>
<name>A0A2T2WQY1_SULTH</name>
<dbReference type="AlphaFoldDB" id="A0A2T2WQY1"/>
<dbReference type="InterPro" id="IPR014031">
    <property type="entry name" value="Ketoacyl_synth_C"/>
</dbReference>
<evidence type="ECO:0000259" key="4">
    <source>
        <dbReference type="PROSITE" id="PS52004"/>
    </source>
</evidence>
<dbReference type="Proteomes" id="UP000242705">
    <property type="component" value="Unassembled WGS sequence"/>
</dbReference>
<accession>A0A2T2WQY1</accession>
<dbReference type="InterPro" id="IPR020841">
    <property type="entry name" value="PKS_Beta-ketoAc_synthase_dom"/>
</dbReference>
<dbReference type="Pfam" id="PF00109">
    <property type="entry name" value="ketoacyl-synt"/>
    <property type="match status" value="1"/>
</dbReference>
<dbReference type="GO" id="GO:0006633">
    <property type="term" value="P:fatty acid biosynthetic process"/>
    <property type="evidence" value="ECO:0007669"/>
    <property type="project" value="InterPro"/>
</dbReference>
<evidence type="ECO:0000313" key="5">
    <source>
        <dbReference type="EMBL" id="PSR24642.1"/>
    </source>
</evidence>
<protein>
    <submittedName>
        <fullName evidence="5">Beta-ketoacyl-[acyl-carrier-protein] synthase family protein</fullName>
    </submittedName>
</protein>
<dbReference type="InterPro" id="IPR016039">
    <property type="entry name" value="Thiolase-like"/>
</dbReference>
<dbReference type="PANTHER" id="PTHR11712">
    <property type="entry name" value="POLYKETIDE SYNTHASE-RELATED"/>
    <property type="match status" value="1"/>
</dbReference>
<keyword evidence="2 3" id="KW-0808">Transferase</keyword>
<evidence type="ECO:0000256" key="3">
    <source>
        <dbReference type="RuleBase" id="RU003694"/>
    </source>
</evidence>
<evidence type="ECO:0000256" key="2">
    <source>
        <dbReference type="ARBA" id="ARBA00022679"/>
    </source>
</evidence>
<comment type="caution">
    <text evidence="5">The sequence shown here is derived from an EMBL/GenBank/DDBJ whole genome shotgun (WGS) entry which is preliminary data.</text>
</comment>
<gene>
    <name evidence="5" type="ORF">C7B47_14310</name>
</gene>
<dbReference type="InterPro" id="IPR018201">
    <property type="entry name" value="Ketoacyl_synth_AS"/>
</dbReference>
<dbReference type="InterPro" id="IPR000794">
    <property type="entry name" value="Beta-ketoacyl_synthase"/>
</dbReference>
<dbReference type="PROSITE" id="PS00606">
    <property type="entry name" value="KS3_1"/>
    <property type="match status" value="1"/>
</dbReference>
<dbReference type="SUPFAM" id="SSF53901">
    <property type="entry name" value="Thiolase-like"/>
    <property type="match status" value="2"/>
</dbReference>
<dbReference type="EMBL" id="PXYX01000047">
    <property type="protein sequence ID" value="PSR24642.1"/>
    <property type="molecule type" value="Genomic_DNA"/>
</dbReference>
<dbReference type="PANTHER" id="PTHR11712:SF336">
    <property type="entry name" value="3-OXOACYL-[ACYL-CARRIER-PROTEIN] SYNTHASE, MITOCHONDRIAL"/>
    <property type="match status" value="1"/>
</dbReference>
<evidence type="ECO:0000256" key="1">
    <source>
        <dbReference type="ARBA" id="ARBA00008467"/>
    </source>
</evidence>